<name>A0ABS9BX83_9BACT</name>
<accession>A0ABS9BX83</accession>
<comment type="caution">
    <text evidence="2">The sequence shown here is derived from an EMBL/GenBank/DDBJ whole genome shotgun (WGS) entry which is preliminary data.</text>
</comment>
<protein>
    <submittedName>
        <fullName evidence="2">NAD-dependent epimerase/dehydratase family protein</fullName>
    </submittedName>
</protein>
<evidence type="ECO:0000313" key="3">
    <source>
        <dbReference type="Proteomes" id="UP001201449"/>
    </source>
</evidence>
<dbReference type="InterPro" id="IPR036291">
    <property type="entry name" value="NAD(P)-bd_dom_sf"/>
</dbReference>
<dbReference type="EMBL" id="JAKEVZ010000014">
    <property type="protein sequence ID" value="MCF1752668.1"/>
    <property type="molecule type" value="Genomic_DNA"/>
</dbReference>
<evidence type="ECO:0000313" key="2">
    <source>
        <dbReference type="EMBL" id="MCF1752668.1"/>
    </source>
</evidence>
<gene>
    <name evidence="2" type="ORF">L0U89_16540</name>
</gene>
<dbReference type="Pfam" id="PF01370">
    <property type="entry name" value="Epimerase"/>
    <property type="match status" value="1"/>
</dbReference>
<dbReference type="Gene3D" id="3.40.50.720">
    <property type="entry name" value="NAD(P)-binding Rossmann-like Domain"/>
    <property type="match status" value="1"/>
</dbReference>
<feature type="domain" description="NAD-dependent epimerase/dehydratase" evidence="1">
    <location>
        <begin position="3"/>
        <end position="231"/>
    </location>
</feature>
<dbReference type="RefSeq" id="WP_234862530.1">
    <property type="nucleotide sequence ID" value="NZ_JAKEVZ010000014.1"/>
</dbReference>
<keyword evidence="3" id="KW-1185">Reference proteome</keyword>
<dbReference type="PANTHER" id="PTHR48079">
    <property type="entry name" value="PROTEIN YEEZ"/>
    <property type="match status" value="1"/>
</dbReference>
<dbReference type="InterPro" id="IPR051783">
    <property type="entry name" value="NAD(P)-dependent_oxidoreduct"/>
</dbReference>
<evidence type="ECO:0000259" key="1">
    <source>
        <dbReference type="Pfam" id="PF01370"/>
    </source>
</evidence>
<proteinExistence type="predicted"/>
<dbReference type="Proteomes" id="UP001201449">
    <property type="component" value="Unassembled WGS sequence"/>
</dbReference>
<dbReference type="SUPFAM" id="SSF51735">
    <property type="entry name" value="NAD(P)-binding Rossmann-fold domains"/>
    <property type="match status" value="1"/>
</dbReference>
<dbReference type="InterPro" id="IPR001509">
    <property type="entry name" value="Epimerase_deHydtase"/>
</dbReference>
<dbReference type="PANTHER" id="PTHR48079:SF6">
    <property type="entry name" value="NAD(P)-BINDING DOMAIN-CONTAINING PROTEIN-RELATED"/>
    <property type="match status" value="1"/>
</dbReference>
<organism evidence="2 3">
    <name type="scientific">Mariniradius sediminis</name>
    <dbReference type="NCBI Taxonomy" id="2909237"/>
    <lineage>
        <taxon>Bacteria</taxon>
        <taxon>Pseudomonadati</taxon>
        <taxon>Bacteroidota</taxon>
        <taxon>Cytophagia</taxon>
        <taxon>Cytophagales</taxon>
        <taxon>Cyclobacteriaceae</taxon>
        <taxon>Mariniradius</taxon>
    </lineage>
</organism>
<reference evidence="2 3" key="1">
    <citation type="submission" date="2022-01" db="EMBL/GenBank/DDBJ databases">
        <title>Mariniradius saccharolyticus sp. nov., isolated from sediment of a river.</title>
        <authorList>
            <person name="Liu H."/>
        </authorList>
    </citation>
    <scope>NUCLEOTIDE SEQUENCE [LARGE SCALE GENOMIC DNA]</scope>
    <source>
        <strain evidence="2 3">RY-2</strain>
    </source>
</reference>
<sequence length="326" mass="36156">MSVFVTGATGYLGNRLAKKLISAGEHVHLYVPNPEVLGEFQFPNARIFKGDLLDSDAVLTAMAGCEKVYHVAGLARLWTKDPNDFYRINLEGTKVVLQAAKTRNIKKFVHTSTAGVSGPSLNMPNTEDTPRWASFNNNYEISKYLAEEEVLKAFREGLPSVIVRPTRVFGPGIASPSAGINRLISGYMKKRIVFMPYDPKKVCNYGFIDDIVDGHIQAMRVGKPGEKYFLGGENVSYESLFDLMRKNVNQIGLVLRAPKTAINTLSWIEFLLARSFEREPSITPDFVVRLGQNAACDCGKAVGEIGYKITPFEEALKTTIISLKDH</sequence>